<dbReference type="RefSeq" id="WP_014110688.1">
    <property type="nucleotide sequence ID" value="NC_016042.1"/>
</dbReference>
<feature type="domain" description="MucBP" evidence="4">
    <location>
        <begin position="726"/>
        <end position="788"/>
    </location>
</feature>
<dbReference type="InterPro" id="IPR009459">
    <property type="entry name" value="MucBP_dom"/>
</dbReference>
<dbReference type="AlphaFoldDB" id="G3ADN5"/>
<feature type="transmembrane region" description="Helical" evidence="3">
    <location>
        <begin position="970"/>
        <end position="989"/>
    </location>
</feature>
<feature type="region of interest" description="Disordered" evidence="2">
    <location>
        <begin position="73"/>
        <end position="193"/>
    </location>
</feature>
<organism evidence="5">
    <name type="scientific">Lactococcus lactis subsp. lactis</name>
    <name type="common">Streptococcus lactis</name>
    <dbReference type="NCBI Taxonomy" id="1360"/>
    <lineage>
        <taxon>Bacteria</taxon>
        <taxon>Bacillati</taxon>
        <taxon>Bacillota</taxon>
        <taxon>Bacilli</taxon>
        <taxon>Lactobacillales</taxon>
        <taxon>Streptococcaceae</taxon>
        <taxon>Lactococcus</taxon>
    </lineage>
</organism>
<evidence type="ECO:0000256" key="1">
    <source>
        <dbReference type="ARBA" id="ARBA00022737"/>
    </source>
</evidence>
<feature type="compositionally biased region" description="Low complexity" evidence="2">
    <location>
        <begin position="942"/>
        <end position="958"/>
    </location>
</feature>
<keyword evidence="3" id="KW-0472">Membrane</keyword>
<keyword evidence="3" id="KW-0812">Transmembrane</keyword>
<name>G3ADN5_LACLL</name>
<feature type="domain" description="MucBP" evidence="4">
    <location>
        <begin position="797"/>
        <end position="858"/>
    </location>
</feature>
<proteinExistence type="predicted"/>
<gene>
    <name evidence="5" type="primary">mbpL</name>
</gene>
<evidence type="ECO:0000256" key="3">
    <source>
        <dbReference type="SAM" id="Phobius"/>
    </source>
</evidence>
<dbReference type="EMBL" id="FR872378">
    <property type="protein sequence ID" value="CCB84603.1"/>
    <property type="molecule type" value="Genomic_DNA"/>
</dbReference>
<keyword evidence="1" id="KW-0677">Repeat</keyword>
<evidence type="ECO:0000313" key="5">
    <source>
        <dbReference type="EMBL" id="CCB84603.1"/>
    </source>
</evidence>
<accession>G3ADN5</accession>
<geneLocation type="plasmid" evidence="5">
    <name>pKP1</name>
</geneLocation>
<keyword evidence="3" id="KW-1133">Transmembrane helix</keyword>
<keyword evidence="5" id="KW-0614">Plasmid</keyword>
<feature type="domain" description="MucBP" evidence="4">
    <location>
        <begin position="867"/>
        <end position="928"/>
    </location>
</feature>
<protein>
    <submittedName>
        <fullName evidence="5">Mucin-binding domain protein</fullName>
    </submittedName>
</protein>
<sequence>MVSKNNVQFYDKKNDNQQRWGLRKTSFGLASLLLGTSFVLFNGAVVHADTPSNDKPVVVTTIASNSSAVEAETASSSSSSAVKAETTSASSSSAVKAETASSSSSSAVKAETTSASSSSAVKAETASSSSSSAVKAETTSASSSSAVKAETTSASSSSAVKAETASSSSSSAVKAETTSASSSSAAKADTTSAASSSAAKSDSSLVKGRVYASTYLESNKNYYTDPAISRGFLDSPISKELLGDQNWNMFQVAVSKNLVSYNPGMTFNQYYLANNISPEDNFIVYPRLTNQIVRLKSGAYLNANPNPKGAKDDSGNIVDYITYVGPTDDRGAYWGDKELEDPVLFSRLTVGELPSASEGTLGLFNSGTYLFPTQIGYGENATVNDYMLTPGNDFIIPTRFNTIRNDVYLTMRSRAYFGAGLQGAQASLTATSNGKPVVGSSENSKFYIDTDSNVYLTKQGFDQLGNFGKIMAPFVYTSASNDLKKVGIDKFSAMMNQGLSSIQSKSGANTIVSGNGGQIQLSGFNRETDLDGAFSSSISDRENDALKNTDVNFYMYTKGNTETNVTTPLAPNGYHLYSPNVSEFKIQTTRPYFSWTGDISNAIKISEANADFDDLLGSNSLQVTDNGVDSDGTPISVDLNRVRIRISEDGGSTYSNDSYTLNDLKALLTSGNITVPKIVIAYTYSATDSKTDNIGKLPSEIDDNTGAYAVPFTRTLTNDIPDKKSNITVKYIDISGNTISDNIVKAGNVGDSYTTEQKAIPGYTFKAVQGNPTGQFTSDAQTVTYVYTKDPVAGGSVTAKYVDTSGNAISDNVVKTGNIGDTYSTKQKTIPGYTFKEVQGSVSGQFTNQEQTVTYVYTKDPVAGAHIIAKYVDENGNTISDNVVKSGNIGDSYTTEQKAIPGYTFKAVQGNPTGQFTSDAQTVTYIYTKVKTSGGSETPTPSKTIATKSSTNTISSSTLPKTGDSQVSTLFGMVVGFFIFGAGTLSLFFNSKRKRKSK</sequence>
<evidence type="ECO:0000256" key="2">
    <source>
        <dbReference type="SAM" id="MobiDB-lite"/>
    </source>
</evidence>
<reference evidence="5" key="1">
    <citation type="journal article" date="2011" name="BMC Microbiol.">
        <title>Cloning and expression of a novel lactococcal aggregation factor from Lactococcus lactis subsp. lactis BGKP1.</title>
        <authorList>
            <person name="Kojic M."/>
            <person name="Jovcic B."/>
            <person name="Strahinic I."/>
            <person name="Begovic J."/>
            <person name="Lozo J."/>
            <person name="Veljovic K."/>
            <person name="Topisirovic L."/>
        </authorList>
    </citation>
    <scope>NUCLEOTIDE SEQUENCE [LARGE SCALE GENOMIC DNA]</scope>
    <source>
        <strain evidence="5">BGKP1</strain>
        <plasmid evidence="5">pKP1</plasmid>
    </source>
</reference>
<evidence type="ECO:0000259" key="4">
    <source>
        <dbReference type="Pfam" id="PF06458"/>
    </source>
</evidence>
<dbReference type="Gene3D" id="3.10.20.320">
    <property type="entry name" value="Putative peptidoglycan bound protein (lpxtg motif)"/>
    <property type="match status" value="3"/>
</dbReference>
<dbReference type="Pfam" id="PF06458">
    <property type="entry name" value="MucBP"/>
    <property type="match status" value="3"/>
</dbReference>
<feature type="region of interest" description="Disordered" evidence="2">
    <location>
        <begin position="934"/>
        <end position="959"/>
    </location>
</feature>